<dbReference type="EMBL" id="JAJNNZ010000001">
    <property type="protein sequence ID" value="MCJ2375276.1"/>
    <property type="molecule type" value="Genomic_DNA"/>
</dbReference>
<proteinExistence type="predicted"/>
<reference evidence="1" key="1">
    <citation type="submission" date="2021-11" db="EMBL/GenBank/DDBJ databases">
        <title>Vibrio ZSDE26 sp. nov. and Vibrio ZSDZ34 sp. nov., isolated from coastal seawater in Qingdao.</title>
        <authorList>
            <person name="Zhang P."/>
        </authorList>
    </citation>
    <scope>NUCLEOTIDE SEQUENCE</scope>
    <source>
        <strain evidence="1">ZSDZ34</strain>
    </source>
</reference>
<accession>A0A9X1W889</accession>
<evidence type="ECO:0000313" key="2">
    <source>
        <dbReference type="Proteomes" id="UP001139488"/>
    </source>
</evidence>
<gene>
    <name evidence="1" type="ORF">LNL84_00330</name>
</gene>
<dbReference type="PANTHER" id="PTHR35868">
    <property type="entry name" value="DUF2804 DOMAIN-CONTAINING PROTEIN-RELATED"/>
    <property type="match status" value="1"/>
</dbReference>
<comment type="caution">
    <text evidence="1">The sequence shown here is derived from an EMBL/GenBank/DDBJ whole genome shotgun (WGS) entry which is preliminary data.</text>
</comment>
<organism evidence="1 2">
    <name type="scientific">Vibrio gelatinilyticus</name>
    <dbReference type="NCBI Taxonomy" id="2893468"/>
    <lineage>
        <taxon>Bacteria</taxon>
        <taxon>Pseudomonadati</taxon>
        <taxon>Pseudomonadota</taxon>
        <taxon>Gammaproteobacteria</taxon>
        <taxon>Vibrionales</taxon>
        <taxon>Vibrionaceae</taxon>
        <taxon>Vibrio</taxon>
    </lineage>
</organism>
<evidence type="ECO:0000313" key="1">
    <source>
        <dbReference type="EMBL" id="MCJ2375276.1"/>
    </source>
</evidence>
<dbReference type="Proteomes" id="UP001139488">
    <property type="component" value="Unassembled WGS sequence"/>
</dbReference>
<dbReference type="Pfam" id="PF10974">
    <property type="entry name" value="DUF2804"/>
    <property type="match status" value="1"/>
</dbReference>
<name>A0A9X1W889_9VIBR</name>
<keyword evidence="2" id="KW-1185">Reference proteome</keyword>
<dbReference type="PANTHER" id="PTHR35868:SF4">
    <property type="entry name" value="DUF2804 DOMAIN-CONTAINING PROTEIN"/>
    <property type="match status" value="1"/>
</dbReference>
<sequence length="349" mass="40248">MSNPKWRNFIRSESVRLHQGSLITDAGQPQFGQFDNLFSDLGIDKFKYFNEMDGLASRWAKYFHYKQFQFVCIVTPDYLIGIAIADIRYLGSGFCYLYEIESNTLHEESWLRPMNLGYQTTPSSSFGQASIHHNAIQFLIHEGEWRVKINTNGVQCDVQLTADQESYPLAMCTPTGYRGWTYTQKHNALGLAGELKVRGQTQDITRCLASYDFSAGYMRRETSWRWASLNAVVEGVGVGLNLAQGVNETGECENVLWIGNQRIHLGLVNFVFDRHKPYEQTWRVSTKDGRVDLQFKPINTRKEKMNVYFLKSNFRQFIGHFEGYVIDTSGHRVELNQVIGLVEDHYAKW</sequence>
<dbReference type="InterPro" id="IPR021243">
    <property type="entry name" value="DUF2804"/>
</dbReference>
<protein>
    <submittedName>
        <fullName evidence="1">DUF2804 domain-containing protein</fullName>
    </submittedName>
</protein>
<dbReference type="AlphaFoldDB" id="A0A9X1W889"/>